<organism evidence="2 3">
    <name type="scientific">Hydrogenophaga laconesensis</name>
    <dbReference type="NCBI Taxonomy" id="1805971"/>
    <lineage>
        <taxon>Bacteria</taxon>
        <taxon>Pseudomonadati</taxon>
        <taxon>Pseudomonadota</taxon>
        <taxon>Betaproteobacteria</taxon>
        <taxon>Burkholderiales</taxon>
        <taxon>Comamonadaceae</taxon>
        <taxon>Hydrogenophaga</taxon>
    </lineage>
</organism>
<dbReference type="RefSeq" id="WP_204735522.1">
    <property type="nucleotide sequence ID" value="NZ_JAVDWE010000019.1"/>
</dbReference>
<evidence type="ECO:0000313" key="3">
    <source>
        <dbReference type="Proteomes" id="UP001265550"/>
    </source>
</evidence>
<feature type="region of interest" description="Disordered" evidence="1">
    <location>
        <begin position="39"/>
        <end position="80"/>
    </location>
</feature>
<protein>
    <submittedName>
        <fullName evidence="2">Uncharacterized protein</fullName>
    </submittedName>
</protein>
<evidence type="ECO:0000313" key="2">
    <source>
        <dbReference type="EMBL" id="MDR7097085.1"/>
    </source>
</evidence>
<name>A0ABU1VIE8_9BURK</name>
<sequence>MSSAIASFDRKPCALETASPEAADCPVHSARPCALLCADAPGTQAPQPATPAPAPPEDESADPVGDGHSDAEWAEQHPRD</sequence>
<accession>A0ABU1VIE8</accession>
<reference evidence="2 3" key="1">
    <citation type="submission" date="2023-07" db="EMBL/GenBank/DDBJ databases">
        <title>Sorghum-associated microbial communities from plants grown in Nebraska, USA.</title>
        <authorList>
            <person name="Schachtman D."/>
        </authorList>
    </citation>
    <scope>NUCLEOTIDE SEQUENCE [LARGE SCALE GENOMIC DNA]</scope>
    <source>
        <strain evidence="2 3">BE240</strain>
    </source>
</reference>
<proteinExistence type="predicted"/>
<keyword evidence="3" id="KW-1185">Reference proteome</keyword>
<gene>
    <name evidence="2" type="ORF">J2X09_004858</name>
</gene>
<dbReference type="EMBL" id="JAVDWE010000019">
    <property type="protein sequence ID" value="MDR7097085.1"/>
    <property type="molecule type" value="Genomic_DNA"/>
</dbReference>
<feature type="compositionally biased region" description="Basic and acidic residues" evidence="1">
    <location>
        <begin position="65"/>
        <end position="80"/>
    </location>
</feature>
<comment type="caution">
    <text evidence="2">The sequence shown here is derived from an EMBL/GenBank/DDBJ whole genome shotgun (WGS) entry which is preliminary data.</text>
</comment>
<evidence type="ECO:0000256" key="1">
    <source>
        <dbReference type="SAM" id="MobiDB-lite"/>
    </source>
</evidence>
<dbReference type="Proteomes" id="UP001265550">
    <property type="component" value="Unassembled WGS sequence"/>
</dbReference>